<keyword evidence="4" id="KW-1185">Reference proteome</keyword>
<gene>
    <name evidence="3" type="ORF">SAMN02745885_02173</name>
</gene>
<organism evidence="3 4">
    <name type="scientific">Carboxydocella sporoproducens DSM 16521</name>
    <dbReference type="NCBI Taxonomy" id="1121270"/>
    <lineage>
        <taxon>Bacteria</taxon>
        <taxon>Bacillati</taxon>
        <taxon>Bacillota</taxon>
        <taxon>Clostridia</taxon>
        <taxon>Eubacteriales</taxon>
        <taxon>Clostridiales Family XVI. Incertae Sedis</taxon>
        <taxon>Carboxydocella</taxon>
    </lineage>
</organism>
<evidence type="ECO:0000313" key="4">
    <source>
        <dbReference type="Proteomes" id="UP000189933"/>
    </source>
</evidence>
<dbReference type="PANTHER" id="PTHR40459">
    <property type="entry name" value="CONSERVED HYPOTHETICAL ALANINE AND LEUCINE RICH PROTEIN"/>
    <property type="match status" value="1"/>
</dbReference>
<dbReference type="SUPFAM" id="SSF48179">
    <property type="entry name" value="6-phosphogluconate dehydrogenase C-terminal domain-like"/>
    <property type="match status" value="1"/>
</dbReference>
<name>A0A1T4RKP3_9FIRM</name>
<dbReference type="Gene3D" id="3.40.50.720">
    <property type="entry name" value="NAD(P)-binding Rossmann-like Domain"/>
    <property type="match status" value="1"/>
</dbReference>
<dbReference type="PANTHER" id="PTHR40459:SF1">
    <property type="entry name" value="CONSERVED HYPOTHETICAL ALANINE AND LEUCINE RICH PROTEIN"/>
    <property type="match status" value="1"/>
</dbReference>
<evidence type="ECO:0000259" key="1">
    <source>
        <dbReference type="Pfam" id="PF10727"/>
    </source>
</evidence>
<dbReference type="InterPro" id="IPR008927">
    <property type="entry name" value="6-PGluconate_DH-like_C_sf"/>
</dbReference>
<accession>A0A1T4RKP3</accession>
<dbReference type="InterPro" id="IPR037108">
    <property type="entry name" value="TM1727-like_C_sf"/>
</dbReference>
<dbReference type="InterPro" id="IPR036291">
    <property type="entry name" value="NAD(P)-bd_dom_sf"/>
</dbReference>
<proteinExistence type="predicted"/>
<dbReference type="RefSeq" id="WP_159071764.1">
    <property type="nucleotide sequence ID" value="NZ_FUXM01000032.1"/>
</dbReference>
<dbReference type="EMBL" id="FUXM01000032">
    <property type="protein sequence ID" value="SKA16552.1"/>
    <property type="molecule type" value="Genomic_DNA"/>
</dbReference>
<evidence type="ECO:0000259" key="2">
    <source>
        <dbReference type="Pfam" id="PF10728"/>
    </source>
</evidence>
<dbReference type="InterPro" id="IPR019665">
    <property type="entry name" value="OxRdtase/DH_put_Rossmann_dom"/>
</dbReference>
<dbReference type="OrthoDB" id="9810755at2"/>
<reference evidence="4" key="1">
    <citation type="submission" date="2017-02" db="EMBL/GenBank/DDBJ databases">
        <authorList>
            <person name="Varghese N."/>
            <person name="Submissions S."/>
        </authorList>
    </citation>
    <scope>NUCLEOTIDE SEQUENCE [LARGE SCALE GENOMIC DNA]</scope>
    <source>
        <strain evidence="4">DSM 16521</strain>
    </source>
</reference>
<dbReference type="Pfam" id="PF10727">
    <property type="entry name" value="Rossmann-like"/>
    <property type="match status" value="1"/>
</dbReference>
<dbReference type="SUPFAM" id="SSF51735">
    <property type="entry name" value="NAD(P)-binding Rossmann-fold domains"/>
    <property type="match status" value="1"/>
</dbReference>
<feature type="domain" description="DUF2520" evidence="2">
    <location>
        <begin position="135"/>
        <end position="263"/>
    </location>
</feature>
<dbReference type="AlphaFoldDB" id="A0A1T4RKP3"/>
<sequence length="298" mass="32296">MFLTMGIIGTGKVGTALAVLLKERSIPVGAVWNRRSQKAQEVAALSNSMPVMEMEEVVDYSDWIWLTVIDRALPEVVERLARYSCRGKIFAHTSGALSSEILMPLREAGARVLSFHPLQTIADWQQAQQNLPGSLVALEGDEEAVEQGMELARQLGLNPFTIAKEAKALYHGAAVVASNYLVTLAYWAGKWMEAAGIPAAAANQGLVALMQGALNNIGTYGPIAALTGPIVRGDGPTVYQHLKAAREQGIPEMEQDLYRLLGLLTLEIARERGLAGEQLIELNGILKGEVVYGPHNHY</sequence>
<dbReference type="Pfam" id="PF10728">
    <property type="entry name" value="DUF2520"/>
    <property type="match status" value="1"/>
</dbReference>
<dbReference type="Proteomes" id="UP000189933">
    <property type="component" value="Unassembled WGS sequence"/>
</dbReference>
<protein>
    <submittedName>
        <fullName evidence="3">Predicted oxidoreductase, contains short-chain dehydrogenase (SDR) and DUF2520 domains</fullName>
    </submittedName>
</protein>
<dbReference type="Gene3D" id="1.10.1040.20">
    <property type="entry name" value="ProC-like, C-terminal domain"/>
    <property type="match status" value="1"/>
</dbReference>
<feature type="domain" description="Putative oxidoreductase/dehydrogenase Rossmann-like" evidence="1">
    <location>
        <begin position="3"/>
        <end position="117"/>
    </location>
</feature>
<evidence type="ECO:0000313" key="3">
    <source>
        <dbReference type="EMBL" id="SKA16552.1"/>
    </source>
</evidence>
<dbReference type="InterPro" id="IPR018931">
    <property type="entry name" value="DUF2520"/>
</dbReference>